<dbReference type="Proteomes" id="UP000053398">
    <property type="component" value="Unassembled WGS sequence"/>
</dbReference>
<organism evidence="3 4">
    <name type="scientific">Streptomyces corchorusii</name>
    <name type="common">Streptomyces chibaensis</name>
    <dbReference type="NCBI Taxonomy" id="1903"/>
    <lineage>
        <taxon>Bacteria</taxon>
        <taxon>Bacillati</taxon>
        <taxon>Actinomycetota</taxon>
        <taxon>Actinomycetes</taxon>
        <taxon>Kitasatosporales</taxon>
        <taxon>Streptomycetaceae</taxon>
        <taxon>Streptomyces</taxon>
    </lineage>
</organism>
<reference evidence="3 4" key="1">
    <citation type="submission" date="2015-10" db="EMBL/GenBank/DDBJ databases">
        <title>Draft genome sequence of Streptomyces corchorusii DSM 40340, type strain for the species Streptomyces corchorusii.</title>
        <authorList>
            <person name="Ruckert C."/>
            <person name="Winkler A."/>
            <person name="Kalinowski J."/>
            <person name="Kampfer P."/>
            <person name="Glaeser S."/>
        </authorList>
    </citation>
    <scope>NUCLEOTIDE SEQUENCE [LARGE SCALE GENOMIC DNA]</scope>
    <source>
        <strain evidence="3 4">DSM 40340</strain>
    </source>
</reference>
<evidence type="ECO:0000256" key="2">
    <source>
        <dbReference type="SAM" id="SignalP"/>
    </source>
</evidence>
<dbReference type="Gene3D" id="2.50.20.20">
    <property type="match status" value="1"/>
</dbReference>
<name>A0A101QJ56_STRCK</name>
<evidence type="ECO:0000256" key="1">
    <source>
        <dbReference type="SAM" id="MobiDB-lite"/>
    </source>
</evidence>
<comment type="caution">
    <text evidence="3">The sequence shown here is derived from an EMBL/GenBank/DDBJ whole genome shotgun (WGS) entry which is preliminary data.</text>
</comment>
<feature type="region of interest" description="Disordered" evidence="1">
    <location>
        <begin position="256"/>
        <end position="282"/>
    </location>
</feature>
<feature type="chain" id="PRO_5007103901" description="Lipoprotein" evidence="2">
    <location>
        <begin position="30"/>
        <end position="282"/>
    </location>
</feature>
<sequence length="282" mass="29291">MARGSRLCAGASITAALLTPFALPGTAPAAAPASPVPAAATPALPAPARSGSGAPRTPADDGPSARALAREARARLLAARSVHLGFADHRAAGDRTAPATLELTLDRGGNCVGRLVMGDDGGSVALVKRGDQVWMKPDAAFWKAQLPDRRGDAVAARLKNRYLHGSTKDAVLRGMSDTCDLSVFQREAAAEPSPRTALTKGKETKVDGTKVIPLTGTEDDGKKITLYVTSAGPHRLVRATRQGPGTDQDLTFTGYDEPVPSATPAPAQSVDISELQHELEHT</sequence>
<keyword evidence="2" id="KW-0732">Signal</keyword>
<feature type="signal peptide" evidence="2">
    <location>
        <begin position="1"/>
        <end position="29"/>
    </location>
</feature>
<evidence type="ECO:0008006" key="5">
    <source>
        <dbReference type="Google" id="ProtNLM"/>
    </source>
</evidence>
<evidence type="ECO:0000313" key="4">
    <source>
        <dbReference type="Proteomes" id="UP000053398"/>
    </source>
</evidence>
<gene>
    <name evidence="3" type="ORF">AQJ11_11385</name>
</gene>
<dbReference type="AlphaFoldDB" id="A0A101QJ56"/>
<dbReference type="RefSeq" id="WP_059262947.1">
    <property type="nucleotide sequence ID" value="NZ_KQ948354.1"/>
</dbReference>
<feature type="compositionally biased region" description="Low complexity" evidence="1">
    <location>
        <begin position="26"/>
        <end position="48"/>
    </location>
</feature>
<dbReference type="EMBL" id="LMWP01000009">
    <property type="protein sequence ID" value="KUN30799.1"/>
    <property type="molecule type" value="Genomic_DNA"/>
</dbReference>
<dbReference type="SUPFAM" id="SSF89392">
    <property type="entry name" value="Prokaryotic lipoproteins and lipoprotein localization factors"/>
    <property type="match status" value="1"/>
</dbReference>
<evidence type="ECO:0000313" key="3">
    <source>
        <dbReference type="EMBL" id="KUN30799.1"/>
    </source>
</evidence>
<proteinExistence type="predicted"/>
<feature type="region of interest" description="Disordered" evidence="1">
    <location>
        <begin position="26"/>
        <end position="67"/>
    </location>
</feature>
<protein>
    <recommendedName>
        <fullName evidence="5">Lipoprotein</fullName>
    </recommendedName>
</protein>
<accession>A0A101QJ56</accession>
<keyword evidence="4" id="KW-1185">Reference proteome</keyword>
<dbReference type="InterPro" id="IPR029046">
    <property type="entry name" value="LolA/LolB/LppX"/>
</dbReference>